<accession>I0KGN9</accession>
<sequence length="124" mass="14530">MAGETPYQPDRRPERPTPRSPYPLTDRLMFANDLIPATDFCVYHHVEITFIHTLAQHGLINVVTVEQTDYVQPDQLTRLEKLVRLHQELAIHPDDLDIVDNLLDQVETLQRQVTTLQNQLRFYQ</sequence>
<dbReference type="HOGENOM" id="CLU_144710_4_0_10"/>
<dbReference type="KEGG" id="fae:FAES_5293"/>
<dbReference type="Pfam" id="PF13591">
    <property type="entry name" value="MerR_2"/>
    <property type="match status" value="1"/>
</dbReference>
<gene>
    <name evidence="2" type="ORF">FAES_5293</name>
</gene>
<evidence type="ECO:0000313" key="3">
    <source>
        <dbReference type="Proteomes" id="UP000011058"/>
    </source>
</evidence>
<organism evidence="2 3">
    <name type="scientific">Fibrella aestuarina BUZ 2</name>
    <dbReference type="NCBI Taxonomy" id="1166018"/>
    <lineage>
        <taxon>Bacteria</taxon>
        <taxon>Pseudomonadati</taxon>
        <taxon>Bacteroidota</taxon>
        <taxon>Cytophagia</taxon>
        <taxon>Cytophagales</taxon>
        <taxon>Spirosomataceae</taxon>
        <taxon>Fibrella</taxon>
    </lineage>
</organism>
<dbReference type="Proteomes" id="UP000011058">
    <property type="component" value="Chromosome"/>
</dbReference>
<dbReference type="STRING" id="1166018.FAES_5293"/>
<dbReference type="EMBL" id="HE796683">
    <property type="protein sequence ID" value="CCH03292.1"/>
    <property type="molecule type" value="Genomic_DNA"/>
</dbReference>
<evidence type="ECO:0000256" key="1">
    <source>
        <dbReference type="SAM" id="MobiDB-lite"/>
    </source>
</evidence>
<name>I0KGN9_9BACT</name>
<dbReference type="AlphaFoldDB" id="I0KGN9"/>
<feature type="region of interest" description="Disordered" evidence="1">
    <location>
        <begin position="1"/>
        <end position="23"/>
    </location>
</feature>
<proteinExistence type="predicted"/>
<evidence type="ECO:0008006" key="4">
    <source>
        <dbReference type="Google" id="ProtNLM"/>
    </source>
</evidence>
<protein>
    <recommendedName>
        <fullName evidence="4">MerR family transcriptional regulator</fullName>
    </recommendedName>
</protein>
<dbReference type="PATRIC" id="fig|1166018.3.peg.2268"/>
<evidence type="ECO:0000313" key="2">
    <source>
        <dbReference type="EMBL" id="CCH03292.1"/>
    </source>
</evidence>
<dbReference type="eggNOG" id="ENOG5032YCF">
    <property type="taxonomic scope" value="Bacteria"/>
</dbReference>
<dbReference type="Gene3D" id="1.10.1660.10">
    <property type="match status" value="1"/>
</dbReference>
<keyword evidence="3" id="KW-1185">Reference proteome</keyword>
<reference evidence="2 3" key="1">
    <citation type="journal article" date="2012" name="J. Bacteriol.">
        <title>Genome Sequence of Fibrella aestuarina BUZ 2T, a Filamentous Marine Bacterium.</title>
        <authorList>
            <person name="Filippini M."/>
            <person name="Qi W."/>
            <person name="Blom J."/>
            <person name="Goesmann A."/>
            <person name="Smits T.H."/>
            <person name="Bagheri H.C."/>
        </authorList>
    </citation>
    <scope>NUCLEOTIDE SEQUENCE [LARGE SCALE GENOMIC DNA]</scope>
    <source>
        <strain evidence="3">BUZ 2T</strain>
    </source>
</reference>